<dbReference type="SUPFAM" id="SSF49785">
    <property type="entry name" value="Galactose-binding domain-like"/>
    <property type="match status" value="1"/>
</dbReference>
<accession>A0A1H3U7N6</accession>
<evidence type="ECO:0000256" key="3">
    <source>
        <dbReference type="ARBA" id="ARBA00023295"/>
    </source>
</evidence>
<dbReference type="InterPro" id="IPR017853">
    <property type="entry name" value="GH"/>
</dbReference>
<dbReference type="PANTHER" id="PTHR42732:SF1">
    <property type="entry name" value="BETA-MANNOSIDASE"/>
    <property type="match status" value="1"/>
</dbReference>
<dbReference type="Pfam" id="PF02837">
    <property type="entry name" value="Glyco_hydro_2_N"/>
    <property type="match status" value="1"/>
</dbReference>
<dbReference type="InterPro" id="IPR008979">
    <property type="entry name" value="Galactose-bd-like_sf"/>
</dbReference>
<proteinExistence type="inferred from homology"/>
<dbReference type="STRING" id="1503961.SAMN05421736_11883"/>
<dbReference type="Gene3D" id="2.60.40.10">
    <property type="entry name" value="Immunoglobulins"/>
    <property type="match status" value="3"/>
</dbReference>
<organism evidence="9 10">
    <name type="scientific">Evansella caseinilytica</name>
    <dbReference type="NCBI Taxonomy" id="1503961"/>
    <lineage>
        <taxon>Bacteria</taxon>
        <taxon>Bacillati</taxon>
        <taxon>Bacillota</taxon>
        <taxon>Bacilli</taxon>
        <taxon>Bacillales</taxon>
        <taxon>Bacillaceae</taxon>
        <taxon>Evansella</taxon>
    </lineage>
</organism>
<dbReference type="Gene3D" id="3.20.20.80">
    <property type="entry name" value="Glycosidases"/>
    <property type="match status" value="1"/>
</dbReference>
<dbReference type="GO" id="GO:0004553">
    <property type="term" value="F:hydrolase activity, hydrolyzing O-glycosyl compounds"/>
    <property type="evidence" value="ECO:0007669"/>
    <property type="project" value="InterPro"/>
</dbReference>
<evidence type="ECO:0000256" key="1">
    <source>
        <dbReference type="ARBA" id="ARBA00007401"/>
    </source>
</evidence>
<dbReference type="Pfam" id="PF16355">
    <property type="entry name" value="DUF4982"/>
    <property type="match status" value="1"/>
</dbReference>
<dbReference type="PANTHER" id="PTHR42732">
    <property type="entry name" value="BETA-GALACTOSIDASE"/>
    <property type="match status" value="1"/>
</dbReference>
<evidence type="ECO:0000256" key="2">
    <source>
        <dbReference type="ARBA" id="ARBA00022801"/>
    </source>
</evidence>
<dbReference type="Pfam" id="PF18565">
    <property type="entry name" value="Glyco_hydro2_C5"/>
    <property type="match status" value="1"/>
</dbReference>
<dbReference type="InterPro" id="IPR006101">
    <property type="entry name" value="Glyco_hydro_2"/>
</dbReference>
<dbReference type="InterPro" id="IPR036156">
    <property type="entry name" value="Beta-gal/glucu_dom_sf"/>
</dbReference>
<dbReference type="InterPro" id="IPR051913">
    <property type="entry name" value="GH2_Domain-Containing"/>
</dbReference>
<feature type="domain" description="DUF4982" evidence="7">
    <location>
        <begin position="602"/>
        <end position="654"/>
    </location>
</feature>
<dbReference type="AlphaFoldDB" id="A0A1H3U7N6"/>
<keyword evidence="2 9" id="KW-0378">Hydrolase</keyword>
<keyword evidence="3" id="KW-0326">Glycosidase</keyword>
<gene>
    <name evidence="9" type="ORF">SAMN05421736_11883</name>
</gene>
<feature type="domain" description="Glycosyl hydrolases family 2 sugar binding" evidence="6">
    <location>
        <begin position="51"/>
        <end position="141"/>
    </location>
</feature>
<name>A0A1H3U7N6_9BACI</name>
<feature type="domain" description="Glycoside hydrolase family 2 catalytic" evidence="5">
    <location>
        <begin position="234"/>
        <end position="386"/>
    </location>
</feature>
<dbReference type="Proteomes" id="UP000198935">
    <property type="component" value="Unassembled WGS sequence"/>
</dbReference>
<keyword evidence="10" id="KW-1185">Reference proteome</keyword>
<dbReference type="SUPFAM" id="SSF51445">
    <property type="entry name" value="(Trans)glycosidases"/>
    <property type="match status" value="1"/>
</dbReference>
<evidence type="ECO:0000259" key="8">
    <source>
        <dbReference type="Pfam" id="PF18565"/>
    </source>
</evidence>
<dbReference type="Gene3D" id="2.60.120.260">
    <property type="entry name" value="Galactose-binding domain-like"/>
    <property type="match status" value="1"/>
</dbReference>
<dbReference type="InterPro" id="IPR013783">
    <property type="entry name" value="Ig-like_fold"/>
</dbReference>
<dbReference type="InterPro" id="IPR006104">
    <property type="entry name" value="Glyco_hydro_2_N"/>
</dbReference>
<dbReference type="InterPro" id="IPR032311">
    <property type="entry name" value="DUF4982"/>
</dbReference>
<dbReference type="GO" id="GO:0005975">
    <property type="term" value="P:carbohydrate metabolic process"/>
    <property type="evidence" value="ECO:0007669"/>
    <property type="project" value="InterPro"/>
</dbReference>
<dbReference type="InterPro" id="IPR006103">
    <property type="entry name" value="Glyco_hydro_2_cat"/>
</dbReference>
<dbReference type="InterPro" id="IPR006102">
    <property type="entry name" value="Ig-like_GH2"/>
</dbReference>
<sequence length="780" mass="87213">MILDFNRDWTFCKKGEVPRHVNLPHDAMLTEKRSATCLNGEKTGYFPGGMYTYEKVFSLDQQDIGKYIAIFFEGIYQHATVFFNEKEMAYQAYGYTEFTVDLSEEAKAGENKITVVVDNSLEPNSRWYSGSGIYRPVFLIMKEKNHITDVSIQTLSYDPAVIEVVAQAEGAEVEILDGDKLVAKGPLGQFTLPHAQLWSAEHPHLYTCLIRTNDDEVRTDFGIRKIEWSARTGLLINGVETLLRGGCIHHDNGILGACAFSDAEERRVRILKKAGYNAIRAGHSPCSRALLDACDRLGMYVMDEAFDGWYTPKTHHDYSRDFDQAYASDIAAMVRKDLNHPSVIMYSIGNEVTETAEARGIQLTEEMVKLIRSLDPSRPVTCGINAMLNVLSAKGRGIYKDTSDYKPEPLPPISATKKQKESGSALFNAIMQKLNWLTNLMAGSKAGDAAIREAAERLDILGLNYGSSRYDKDIVNYPNRMMVGSETLVSELPYNWERVRKYKALIGDFVWVAWDYLGEAGLGDWTYFSYRGLMLAAGSGTIDLIGTIGAQSYFQQIIWGLYHKPYIGVRPVTHSKETAKQSRWRFTNAIDSWSWQGYEGRRAVVEVFSDASWIKLYLNGKLIGNKKIKKYKTKFIVKYMPGVLEAVAYDNNKEEVSRSFLETSGDETVLTVLPEKKSLYANGQDLCFVPIMLTDEAGVYKPARDVSIQVQVKGAGVLQALGSALCKTDEVFNQNVHDTYQGHALAVIRAGYLPGKIRVTVSASGIPAKDVEIEVLNVVG</sequence>
<comment type="similarity">
    <text evidence="1">Belongs to the glycosyl hydrolase 2 family.</text>
</comment>
<dbReference type="SUPFAM" id="SSF49303">
    <property type="entry name" value="beta-Galactosidase/glucuronidase domain"/>
    <property type="match status" value="1"/>
</dbReference>
<dbReference type="Pfam" id="PF00703">
    <property type="entry name" value="Glyco_hydro_2"/>
    <property type="match status" value="1"/>
</dbReference>
<feature type="domain" description="Glycoside hydrolase family 2 immunoglobulin-like beta-sandwich" evidence="4">
    <location>
        <begin position="142"/>
        <end position="224"/>
    </location>
</feature>
<evidence type="ECO:0000259" key="7">
    <source>
        <dbReference type="Pfam" id="PF16355"/>
    </source>
</evidence>
<feature type="domain" description="Glycoside hydrolase family 2" evidence="8">
    <location>
        <begin position="670"/>
        <end position="771"/>
    </location>
</feature>
<evidence type="ECO:0000259" key="4">
    <source>
        <dbReference type="Pfam" id="PF00703"/>
    </source>
</evidence>
<evidence type="ECO:0000313" key="9">
    <source>
        <dbReference type="EMBL" id="SDZ57569.1"/>
    </source>
</evidence>
<protein>
    <submittedName>
        <fullName evidence="9">Glycosyl hydrolases family 2</fullName>
    </submittedName>
</protein>
<reference evidence="10" key="1">
    <citation type="submission" date="2016-10" db="EMBL/GenBank/DDBJ databases">
        <authorList>
            <person name="Varghese N."/>
            <person name="Submissions S."/>
        </authorList>
    </citation>
    <scope>NUCLEOTIDE SEQUENCE [LARGE SCALE GENOMIC DNA]</scope>
    <source>
        <strain evidence="10">SP</strain>
    </source>
</reference>
<dbReference type="PRINTS" id="PR00132">
    <property type="entry name" value="GLHYDRLASE2"/>
</dbReference>
<evidence type="ECO:0000313" key="10">
    <source>
        <dbReference type="Proteomes" id="UP000198935"/>
    </source>
</evidence>
<dbReference type="EMBL" id="FNPI01000018">
    <property type="protein sequence ID" value="SDZ57569.1"/>
    <property type="molecule type" value="Genomic_DNA"/>
</dbReference>
<dbReference type="Pfam" id="PF02836">
    <property type="entry name" value="Glyco_hydro_2_C"/>
    <property type="match status" value="1"/>
</dbReference>
<evidence type="ECO:0000259" key="6">
    <source>
        <dbReference type="Pfam" id="PF02837"/>
    </source>
</evidence>
<evidence type="ECO:0000259" key="5">
    <source>
        <dbReference type="Pfam" id="PF02836"/>
    </source>
</evidence>
<dbReference type="InterPro" id="IPR040605">
    <property type="entry name" value="Glyco_hydro2_dom5"/>
</dbReference>